<proteinExistence type="predicted"/>
<dbReference type="Proteomes" id="UP000838412">
    <property type="component" value="Chromosome 11"/>
</dbReference>
<dbReference type="OrthoDB" id="10064820at2759"/>
<evidence type="ECO:0000313" key="1">
    <source>
        <dbReference type="EMBL" id="CAH1239489.1"/>
    </source>
</evidence>
<gene>
    <name evidence="1" type="primary">Hypp5833</name>
    <name evidence="1" type="ORF">BLAG_LOCUS3774</name>
</gene>
<dbReference type="EMBL" id="OV696696">
    <property type="protein sequence ID" value="CAH1239489.1"/>
    <property type="molecule type" value="Genomic_DNA"/>
</dbReference>
<accession>A0A8J9VFT7</accession>
<dbReference type="AlphaFoldDB" id="A0A8J9VFT7"/>
<name>A0A8J9VFT7_BRALA</name>
<sequence length="147" mass="15805">MATFGKMFSRCLSLASQVLPTTRRLHMAADGPGWDMIKGLGKLASQVPVEDPPIPVRAAGVSVNSVILQAAMEGSESLNVIHPSTAAQRLLEHAEAFATPDPNADILRLKPSPHTGFPSPPQAKVSREYGLPTQVWTFKNGRLINRA</sequence>
<organism evidence="1 2">
    <name type="scientific">Branchiostoma lanceolatum</name>
    <name type="common">Common lancelet</name>
    <name type="synonym">Amphioxus lanceolatum</name>
    <dbReference type="NCBI Taxonomy" id="7740"/>
    <lineage>
        <taxon>Eukaryota</taxon>
        <taxon>Metazoa</taxon>
        <taxon>Chordata</taxon>
        <taxon>Cephalochordata</taxon>
        <taxon>Leptocardii</taxon>
        <taxon>Amphioxiformes</taxon>
        <taxon>Branchiostomatidae</taxon>
        <taxon>Branchiostoma</taxon>
    </lineage>
</organism>
<evidence type="ECO:0000313" key="2">
    <source>
        <dbReference type="Proteomes" id="UP000838412"/>
    </source>
</evidence>
<reference evidence="1" key="1">
    <citation type="submission" date="2022-01" db="EMBL/GenBank/DDBJ databases">
        <authorList>
            <person name="Braso-Vives M."/>
        </authorList>
    </citation>
    <scope>NUCLEOTIDE SEQUENCE</scope>
</reference>
<protein>
    <submittedName>
        <fullName evidence="1">Hypp5833 protein</fullName>
    </submittedName>
</protein>
<keyword evidence="2" id="KW-1185">Reference proteome</keyword>